<dbReference type="EMBL" id="UYYA01004365">
    <property type="protein sequence ID" value="VDM61438.1"/>
    <property type="molecule type" value="Genomic_DNA"/>
</dbReference>
<accession>A0A158PKB5</accession>
<name>A0A158PKB5_ANGCS</name>
<evidence type="ECO:0000313" key="4">
    <source>
        <dbReference type="Proteomes" id="UP000267027"/>
    </source>
</evidence>
<dbReference type="Proteomes" id="UP000267027">
    <property type="component" value="Unassembled WGS sequence"/>
</dbReference>
<gene>
    <name evidence="3" type="ORF">ACOC_LOCUS9853</name>
</gene>
<dbReference type="WBParaSite" id="ACOC_0000985201-mRNA-1">
    <property type="protein sequence ID" value="ACOC_0000985201-mRNA-1"/>
    <property type="gene ID" value="ACOC_0000985201"/>
</dbReference>
<feature type="transmembrane region" description="Helical" evidence="2">
    <location>
        <begin position="41"/>
        <end position="58"/>
    </location>
</feature>
<protein>
    <submittedName>
        <fullName evidence="5">Transmembrane protein</fullName>
    </submittedName>
</protein>
<feature type="region of interest" description="Disordered" evidence="1">
    <location>
        <begin position="278"/>
        <end position="320"/>
    </location>
</feature>
<keyword evidence="2" id="KW-0472">Membrane</keyword>
<evidence type="ECO:0000256" key="1">
    <source>
        <dbReference type="SAM" id="MobiDB-lite"/>
    </source>
</evidence>
<evidence type="ECO:0000313" key="5">
    <source>
        <dbReference type="WBParaSite" id="ACOC_0000985201-mRNA-1"/>
    </source>
</evidence>
<proteinExistence type="predicted"/>
<keyword evidence="2" id="KW-1133">Transmembrane helix</keyword>
<organism evidence="5">
    <name type="scientific">Angiostrongylus costaricensis</name>
    <name type="common">Nematode worm</name>
    <dbReference type="NCBI Taxonomy" id="334426"/>
    <lineage>
        <taxon>Eukaryota</taxon>
        <taxon>Metazoa</taxon>
        <taxon>Ecdysozoa</taxon>
        <taxon>Nematoda</taxon>
        <taxon>Chromadorea</taxon>
        <taxon>Rhabditida</taxon>
        <taxon>Rhabditina</taxon>
        <taxon>Rhabditomorpha</taxon>
        <taxon>Strongyloidea</taxon>
        <taxon>Metastrongylidae</taxon>
        <taxon>Angiostrongylus</taxon>
    </lineage>
</organism>
<keyword evidence="2" id="KW-0812">Transmembrane</keyword>
<dbReference type="AlphaFoldDB" id="A0A158PKB5"/>
<keyword evidence="4" id="KW-1185">Reference proteome</keyword>
<sequence>MTQANSVMEVCNLLGSEPVAGRSMKEAEDSIVLTYRLQFRIMLNTVLVLGISWMTLIPPLDMHFFWHIKILFIFSILLIPSVVSQGGGMAELKAITGDEPYTGAGNPPAPIPQPMGFWGRPRYSPMVYDAYNPYEVRRYVGADPYYGRYNRFSSSGYSPYGLLAEYWHVPTYLSDIIHSHTFLMILTEIAAMWMLSLTTADIIVSQVPAIVLMRLPSDPRVPTGYIFHLCPLLCPSLAREEYGLNPLDDFLPPTTRPSPFGSVPRRSPVVIQDPADIRRAPNSFSSPPINSPSTSGSISLSSATGGGYYKGKGNPMAAGA</sequence>
<feature type="transmembrane region" description="Helical" evidence="2">
    <location>
        <begin position="64"/>
        <end position="83"/>
    </location>
</feature>
<evidence type="ECO:0000313" key="3">
    <source>
        <dbReference type="EMBL" id="VDM61438.1"/>
    </source>
</evidence>
<dbReference type="OrthoDB" id="5844444at2759"/>
<reference evidence="5" key="1">
    <citation type="submission" date="2016-04" db="UniProtKB">
        <authorList>
            <consortium name="WormBaseParasite"/>
        </authorList>
    </citation>
    <scope>IDENTIFICATION</scope>
</reference>
<feature type="compositionally biased region" description="Low complexity" evidence="1">
    <location>
        <begin position="280"/>
        <end position="303"/>
    </location>
</feature>
<reference evidence="3 4" key="2">
    <citation type="submission" date="2018-11" db="EMBL/GenBank/DDBJ databases">
        <authorList>
            <consortium name="Pathogen Informatics"/>
        </authorList>
    </citation>
    <scope>NUCLEOTIDE SEQUENCE [LARGE SCALE GENOMIC DNA]</scope>
    <source>
        <strain evidence="3 4">Costa Rica</strain>
    </source>
</reference>
<evidence type="ECO:0000256" key="2">
    <source>
        <dbReference type="SAM" id="Phobius"/>
    </source>
</evidence>